<protein>
    <submittedName>
        <fullName evidence="2">Intracellular sulfur oxidation DsrE/DsrF family protein</fullName>
    </submittedName>
</protein>
<keyword evidence="1" id="KW-0732">Signal</keyword>
<dbReference type="RefSeq" id="WP_067602004.1">
    <property type="nucleotide sequence ID" value="NZ_CP015963.1"/>
</dbReference>
<feature type="chain" id="PRO_5021925533" evidence="1">
    <location>
        <begin position="24"/>
        <end position="184"/>
    </location>
</feature>
<proteinExistence type="predicted"/>
<reference evidence="2 3" key="1">
    <citation type="submission" date="2019-07" db="EMBL/GenBank/DDBJ databases">
        <title>Genomic Encyclopedia of Archaeal and Bacterial Type Strains, Phase II (KMG-II): from individual species to whole genera.</title>
        <authorList>
            <person name="Goeker M."/>
        </authorList>
    </citation>
    <scope>NUCLEOTIDE SEQUENCE [LARGE SCALE GENOMIC DNA]</scope>
    <source>
        <strain evidence="2 3">ATCC BAA-2084</strain>
    </source>
</reference>
<organism evidence="2 3">
    <name type="scientific">Altererythrobacter ishigakiensis</name>
    <dbReference type="NCBI Taxonomy" id="476157"/>
    <lineage>
        <taxon>Bacteria</taxon>
        <taxon>Pseudomonadati</taxon>
        <taxon>Pseudomonadota</taxon>
        <taxon>Alphaproteobacteria</taxon>
        <taxon>Sphingomonadales</taxon>
        <taxon>Erythrobacteraceae</taxon>
        <taxon>Altererythrobacter</taxon>
    </lineage>
</organism>
<dbReference type="EMBL" id="VLLK01000001">
    <property type="protein sequence ID" value="TWJ09142.1"/>
    <property type="molecule type" value="Genomic_DNA"/>
</dbReference>
<accession>A0A562UU27</accession>
<sequence length="184" mass="19349">MNTKRPIFVFAAAMAALALPANAQDMSTFTTGPVFEDYGPNAPVETDFEIPEGAEFKVAFDVAAGAETGELNRTLQSAARFINMHARAGVPLENIEVAVVVHGKASEDLLSAEEYAKRSEGAENANIALIGALTDQGARVILCGQSAAAYGISNNMLAPGVEMALSAMTAHALLQQDDYTVNPF</sequence>
<keyword evidence="3" id="KW-1185">Reference proteome</keyword>
<evidence type="ECO:0000313" key="3">
    <source>
        <dbReference type="Proteomes" id="UP000320547"/>
    </source>
</evidence>
<dbReference type="InterPro" id="IPR003787">
    <property type="entry name" value="Sulphur_relay_DsrE/F-like"/>
</dbReference>
<feature type="signal peptide" evidence="1">
    <location>
        <begin position="1"/>
        <end position="23"/>
    </location>
</feature>
<dbReference type="Pfam" id="PF02635">
    <property type="entry name" value="DsrE"/>
    <property type="match status" value="1"/>
</dbReference>
<gene>
    <name evidence="2" type="ORF">JN10_0766</name>
</gene>
<dbReference type="AlphaFoldDB" id="A0A562UU27"/>
<dbReference type="Proteomes" id="UP000320547">
    <property type="component" value="Unassembled WGS sequence"/>
</dbReference>
<name>A0A562UU27_9SPHN</name>
<dbReference type="Gene3D" id="3.40.1260.10">
    <property type="entry name" value="DsrEFH-like"/>
    <property type="match status" value="1"/>
</dbReference>
<evidence type="ECO:0000313" key="2">
    <source>
        <dbReference type="EMBL" id="TWJ09142.1"/>
    </source>
</evidence>
<evidence type="ECO:0000256" key="1">
    <source>
        <dbReference type="SAM" id="SignalP"/>
    </source>
</evidence>
<dbReference type="InterPro" id="IPR027396">
    <property type="entry name" value="DsrEFH-like"/>
</dbReference>
<comment type="caution">
    <text evidence="2">The sequence shown here is derived from an EMBL/GenBank/DDBJ whole genome shotgun (WGS) entry which is preliminary data.</text>
</comment>
<dbReference type="PANTHER" id="PTHR37691">
    <property type="entry name" value="BLR3518 PROTEIN"/>
    <property type="match status" value="1"/>
</dbReference>
<dbReference type="PANTHER" id="PTHR37691:SF1">
    <property type="entry name" value="BLR3518 PROTEIN"/>
    <property type="match status" value="1"/>
</dbReference>
<dbReference type="SUPFAM" id="SSF75169">
    <property type="entry name" value="DsrEFH-like"/>
    <property type="match status" value="1"/>
</dbReference>
<dbReference type="STRING" id="476157.GCA_001663155_02587"/>